<dbReference type="SUPFAM" id="SSF56219">
    <property type="entry name" value="DNase I-like"/>
    <property type="match status" value="1"/>
</dbReference>
<name>A0A4E0RUZ7_FASHE</name>
<protein>
    <submittedName>
        <fullName evidence="1">Craniofacial development protein 2</fullName>
    </submittedName>
</protein>
<dbReference type="Proteomes" id="UP000230066">
    <property type="component" value="Unassembled WGS sequence"/>
</dbReference>
<dbReference type="EMBL" id="JXXN02015537">
    <property type="protein sequence ID" value="THD18220.1"/>
    <property type="molecule type" value="Genomic_DNA"/>
</dbReference>
<evidence type="ECO:0000313" key="1">
    <source>
        <dbReference type="EMBL" id="THD18220.1"/>
    </source>
</evidence>
<accession>A0A4E0RUZ7</accession>
<gene>
    <name evidence="1" type="ORF">D915_010406</name>
</gene>
<dbReference type="InterPro" id="IPR036691">
    <property type="entry name" value="Endo/exonu/phosph_ase_sf"/>
</dbReference>
<proteinExistence type="predicted"/>
<evidence type="ECO:0000313" key="2">
    <source>
        <dbReference type="Proteomes" id="UP000230066"/>
    </source>
</evidence>
<dbReference type="AlphaFoldDB" id="A0A4E0RUZ7"/>
<organism evidence="1 2">
    <name type="scientific">Fasciola hepatica</name>
    <name type="common">Liver fluke</name>
    <dbReference type="NCBI Taxonomy" id="6192"/>
    <lineage>
        <taxon>Eukaryota</taxon>
        <taxon>Metazoa</taxon>
        <taxon>Spiralia</taxon>
        <taxon>Lophotrochozoa</taxon>
        <taxon>Platyhelminthes</taxon>
        <taxon>Trematoda</taxon>
        <taxon>Digenea</taxon>
        <taxon>Plagiorchiida</taxon>
        <taxon>Echinostomata</taxon>
        <taxon>Echinostomatoidea</taxon>
        <taxon>Fasciolidae</taxon>
        <taxon>Fasciola</taxon>
    </lineage>
</organism>
<reference evidence="1" key="1">
    <citation type="submission" date="2019-03" db="EMBL/GenBank/DDBJ databases">
        <title>Improved annotation for the trematode Fasciola hepatica.</title>
        <authorList>
            <person name="Choi Y.-J."/>
            <person name="Martin J."/>
            <person name="Mitreva M."/>
        </authorList>
    </citation>
    <scope>NUCLEOTIDE SEQUENCE [LARGE SCALE GENOMIC DNA]</scope>
</reference>
<comment type="caution">
    <text evidence="1">The sequence shown here is derived from an EMBL/GenBank/DDBJ whole genome shotgun (WGS) entry which is preliminary data.</text>
</comment>
<sequence>MVFLQNVLYVFRRHARTDALTSHLQILFYFLRKLQSAVLAVVSLREVLFLLSRPPPSSIQVSPNPLLFGYALFHPRPPFKLVKFNVRTLMRIVQQVCLARALKTLTIDACCIQETRIQDARLVIRLMSPSSPVKFHLRLSGDAEAATSSLTGVGVALSERDEATLLDWIPVDSRLGAVTFRGLCRVSRHHLDRCSLFVVSTYAPKDGNADAIKDVFCQKLLDLLHKAKRGDVVILAGDLNARVGQLSSNETHLGGSFGL</sequence>
<keyword evidence="2" id="KW-1185">Reference proteome</keyword>
<dbReference type="Gene3D" id="3.60.10.10">
    <property type="entry name" value="Endonuclease/exonuclease/phosphatase"/>
    <property type="match status" value="1"/>
</dbReference>